<reference evidence="1" key="1">
    <citation type="submission" date="2020-06" db="EMBL/GenBank/DDBJ databases">
        <title>Whole Genome Sequence of Bradyrhizobium sp. Strain 66S1MB.</title>
        <authorList>
            <person name="Bromfield E."/>
            <person name="Cloutier S."/>
        </authorList>
    </citation>
    <scope>NUCLEOTIDE SEQUENCE</scope>
    <source>
        <strain evidence="1">66S1MB</strain>
    </source>
</reference>
<dbReference type="AlphaFoldDB" id="A0A973WQ94"/>
<accession>A0A973WQ94</accession>
<dbReference type="EMBL" id="JABWSX010000001">
    <property type="protein sequence ID" value="NVL09004.1"/>
    <property type="molecule type" value="Genomic_DNA"/>
</dbReference>
<name>A0A973WQ94_9BRAD</name>
<organism evidence="1">
    <name type="scientific">Bradyrhizobium quebecense</name>
    <dbReference type="NCBI Taxonomy" id="2748629"/>
    <lineage>
        <taxon>Bacteria</taxon>
        <taxon>Pseudomonadati</taxon>
        <taxon>Pseudomonadota</taxon>
        <taxon>Alphaproteobacteria</taxon>
        <taxon>Hyphomicrobiales</taxon>
        <taxon>Nitrobacteraceae</taxon>
        <taxon>Bradyrhizobium</taxon>
    </lineage>
</organism>
<comment type="caution">
    <text evidence="1">The sequence shown here is derived from an EMBL/GenBank/DDBJ whole genome shotgun (WGS) entry which is preliminary data.</text>
</comment>
<dbReference type="RefSeq" id="WP_176532442.1">
    <property type="nucleotide sequence ID" value="NZ_CP088022.1"/>
</dbReference>
<sequence>MDKLLWVVDSVRFGDRLRAPIETGVYEIDTETEIVKRKQTFTGYTVRFVKLRRDDPQCECNTDAADDKDIRIVATGVHTPAEAKVLAEADFKRRFVKVQFSTFEKP</sequence>
<evidence type="ECO:0000313" key="1">
    <source>
        <dbReference type="EMBL" id="NVL09004.1"/>
    </source>
</evidence>
<proteinExistence type="predicted"/>
<protein>
    <submittedName>
        <fullName evidence="1">Uncharacterized protein</fullName>
    </submittedName>
</protein>
<gene>
    <name evidence="1" type="ORF">HU230_25180</name>
</gene>